<dbReference type="GO" id="GO:0022857">
    <property type="term" value="F:transmembrane transporter activity"/>
    <property type="evidence" value="ECO:0007669"/>
    <property type="project" value="InterPro"/>
</dbReference>
<keyword evidence="5 6" id="KW-0472">Membrane</keyword>
<dbReference type="InterPro" id="IPR020846">
    <property type="entry name" value="MFS_dom"/>
</dbReference>
<evidence type="ECO:0000256" key="3">
    <source>
        <dbReference type="ARBA" id="ARBA00022692"/>
    </source>
</evidence>
<evidence type="ECO:0000313" key="8">
    <source>
        <dbReference type="EMBL" id="RUT35804.1"/>
    </source>
</evidence>
<dbReference type="InterPro" id="IPR011701">
    <property type="entry name" value="MFS"/>
</dbReference>
<evidence type="ECO:0000256" key="6">
    <source>
        <dbReference type="SAM" id="Phobius"/>
    </source>
</evidence>
<comment type="subcellular location">
    <subcellularLocation>
        <location evidence="1">Cell membrane</location>
        <topology evidence="1">Multi-pass membrane protein</topology>
    </subcellularLocation>
</comment>
<evidence type="ECO:0000259" key="7">
    <source>
        <dbReference type="PROSITE" id="PS50850"/>
    </source>
</evidence>
<evidence type="ECO:0000256" key="2">
    <source>
        <dbReference type="ARBA" id="ARBA00022448"/>
    </source>
</evidence>
<keyword evidence="4 6" id="KW-1133">Transmembrane helix</keyword>
<dbReference type="InterPro" id="IPR036259">
    <property type="entry name" value="MFS_trans_sf"/>
</dbReference>
<evidence type="ECO:0000256" key="1">
    <source>
        <dbReference type="ARBA" id="ARBA00004651"/>
    </source>
</evidence>
<name>A0A3S1D2Y7_9BACL</name>
<feature type="transmembrane region" description="Helical" evidence="6">
    <location>
        <begin position="160"/>
        <end position="180"/>
    </location>
</feature>
<feature type="transmembrane region" description="Helical" evidence="6">
    <location>
        <begin position="212"/>
        <end position="233"/>
    </location>
</feature>
<evidence type="ECO:0000313" key="9">
    <source>
        <dbReference type="Proteomes" id="UP000272464"/>
    </source>
</evidence>
<dbReference type="Gene3D" id="1.20.1250.20">
    <property type="entry name" value="MFS general substrate transporter like domains"/>
    <property type="match status" value="1"/>
</dbReference>
<dbReference type="OrthoDB" id="2545864at2"/>
<dbReference type="AlphaFoldDB" id="A0A3S1D2Y7"/>
<keyword evidence="2" id="KW-0813">Transport</keyword>
<feature type="transmembrane region" description="Helical" evidence="6">
    <location>
        <begin position="98"/>
        <end position="120"/>
    </location>
</feature>
<dbReference type="GO" id="GO:0005886">
    <property type="term" value="C:plasma membrane"/>
    <property type="evidence" value="ECO:0007669"/>
    <property type="project" value="UniProtKB-SubCell"/>
</dbReference>
<dbReference type="EMBL" id="RZNX01000001">
    <property type="protein sequence ID" value="RUT35804.1"/>
    <property type="molecule type" value="Genomic_DNA"/>
</dbReference>
<feature type="transmembrane region" description="Helical" evidence="6">
    <location>
        <begin position="364"/>
        <end position="386"/>
    </location>
</feature>
<dbReference type="NCBIfam" id="NF047574">
    <property type="entry name" value="opine_export_Sa"/>
    <property type="match status" value="1"/>
</dbReference>
<dbReference type="Pfam" id="PF07690">
    <property type="entry name" value="MFS_1"/>
    <property type="match status" value="1"/>
</dbReference>
<organism evidence="8 9">
    <name type="scientific">Paenibacillus zeisoli</name>
    <dbReference type="NCBI Taxonomy" id="2496267"/>
    <lineage>
        <taxon>Bacteria</taxon>
        <taxon>Bacillati</taxon>
        <taxon>Bacillota</taxon>
        <taxon>Bacilli</taxon>
        <taxon>Bacillales</taxon>
        <taxon>Paenibacillaceae</taxon>
        <taxon>Paenibacillus</taxon>
    </lineage>
</organism>
<accession>A0A3S1D2Y7</accession>
<feature type="domain" description="Major facilitator superfamily (MFS) profile" evidence="7">
    <location>
        <begin position="211"/>
        <end position="400"/>
    </location>
</feature>
<proteinExistence type="predicted"/>
<evidence type="ECO:0000256" key="5">
    <source>
        <dbReference type="ARBA" id="ARBA00023136"/>
    </source>
</evidence>
<evidence type="ECO:0000256" key="4">
    <source>
        <dbReference type="ARBA" id="ARBA00022989"/>
    </source>
</evidence>
<feature type="transmembrane region" description="Helical" evidence="6">
    <location>
        <begin position="245"/>
        <end position="263"/>
    </location>
</feature>
<dbReference type="PANTHER" id="PTHR23531:SF2">
    <property type="entry name" value="PERMEASE"/>
    <property type="match status" value="1"/>
</dbReference>
<reference evidence="8 9" key="1">
    <citation type="submission" date="2018-12" db="EMBL/GenBank/DDBJ databases">
        <authorList>
            <person name="Sun L."/>
            <person name="Chen Z."/>
        </authorList>
    </citation>
    <scope>NUCLEOTIDE SEQUENCE [LARGE SCALE GENOMIC DNA]</scope>
    <source>
        <strain evidence="8 9">3-5-3</strain>
    </source>
</reference>
<comment type="caution">
    <text evidence="8">The sequence shown here is derived from an EMBL/GenBank/DDBJ whole genome shotgun (WGS) entry which is preliminary data.</text>
</comment>
<feature type="transmembrane region" description="Helical" evidence="6">
    <location>
        <begin position="305"/>
        <end position="331"/>
    </location>
</feature>
<dbReference type="Proteomes" id="UP000272464">
    <property type="component" value="Unassembled WGS sequence"/>
</dbReference>
<keyword evidence="3 6" id="KW-0812">Transmembrane</keyword>
<feature type="transmembrane region" description="Helical" evidence="6">
    <location>
        <begin position="132"/>
        <end position="154"/>
    </location>
</feature>
<gene>
    <name evidence="8" type="ORF">EJP77_01950</name>
</gene>
<protein>
    <submittedName>
        <fullName evidence="8">MFS transporter</fullName>
    </submittedName>
</protein>
<dbReference type="InterPro" id="IPR052714">
    <property type="entry name" value="MFS_Exporter"/>
</dbReference>
<feature type="transmembrane region" description="Helical" evidence="6">
    <location>
        <begin position="12"/>
        <end position="32"/>
    </location>
</feature>
<dbReference type="CDD" id="cd17489">
    <property type="entry name" value="MFS_YfcJ_like"/>
    <property type="match status" value="1"/>
</dbReference>
<dbReference type="PANTHER" id="PTHR23531">
    <property type="entry name" value="QUINOLENE RESISTANCE PROTEIN NORA"/>
    <property type="match status" value="1"/>
</dbReference>
<feature type="transmembrane region" description="Helical" evidence="6">
    <location>
        <begin position="275"/>
        <end position="299"/>
    </location>
</feature>
<keyword evidence="9" id="KW-1185">Reference proteome</keyword>
<feature type="transmembrane region" description="Helical" evidence="6">
    <location>
        <begin position="44"/>
        <end position="62"/>
    </location>
</feature>
<feature type="transmembrane region" description="Helical" evidence="6">
    <location>
        <begin position="74"/>
        <end position="92"/>
    </location>
</feature>
<dbReference type="RefSeq" id="WP_127197502.1">
    <property type="nucleotide sequence ID" value="NZ_RZNX01000001.1"/>
</dbReference>
<feature type="transmembrane region" description="Helical" evidence="6">
    <location>
        <begin position="338"/>
        <end position="358"/>
    </location>
</feature>
<sequence>MKGALAWPFMRLYLLTLLYFSANSILNVYIPLKGDSLGASNTEIGIIMGAYLFTTMLFRPWAGYMIQRKGPVPVLRAIIAINGLALLLYTFTGMEGYFFARVMQGGCTAFFSMALQLGIIDALSDKERSQGISLYSLFATIPNIIGPLIAIGIWQSGEMNFFAIAMLTVVIFTTIAGFSIRIDHSKPSTPGTELQRQSFLQSFSKLYKNPDLFRCSLLMLLASLVFGAMSTFLPLYAAEIPDSNAAIYLSIQACTLVAARFFLRKKIPSNGKWHSGYVMTIMLFIALSSLSISLSGYVWGGLVLFYFSSCLLGIAQGLLYPTLTTYLSFVLPQQGRNVLLGLFIATADLGVSMGGAIMGPVADITSYSVMYLICAFLGIVTTALAYDRREIVVLRNSNME</sequence>
<dbReference type="PROSITE" id="PS50850">
    <property type="entry name" value="MFS"/>
    <property type="match status" value="1"/>
</dbReference>
<dbReference type="SUPFAM" id="SSF103473">
    <property type="entry name" value="MFS general substrate transporter"/>
    <property type="match status" value="1"/>
</dbReference>